<evidence type="ECO:0000256" key="1">
    <source>
        <dbReference type="ARBA" id="ARBA00001579"/>
    </source>
</evidence>
<comment type="subunit">
    <text evidence="3">Homodimer.</text>
</comment>
<comment type="cofactor">
    <cofactor evidence="2 3">
        <name>pyridoxal 5'-phosphate</name>
        <dbReference type="ChEBI" id="CHEBI:597326"/>
    </cofactor>
</comment>
<dbReference type="EMBL" id="JAHLQL010000001">
    <property type="protein sequence ID" value="MBU5590553.1"/>
    <property type="molecule type" value="Genomic_DNA"/>
</dbReference>
<accession>A0ABS6EX31</accession>
<evidence type="ECO:0000256" key="3">
    <source>
        <dbReference type="HAMAP-Rule" id="MF_00375"/>
    </source>
</evidence>
<name>A0ABS6EX31_9CLOT</name>
<evidence type="ECO:0000256" key="4">
    <source>
        <dbReference type="RuleBase" id="RU003560"/>
    </source>
</evidence>
<dbReference type="Pfam" id="PF00202">
    <property type="entry name" value="Aminotran_3"/>
    <property type="match status" value="1"/>
</dbReference>
<evidence type="ECO:0000313" key="5">
    <source>
        <dbReference type="EMBL" id="MBU5590553.1"/>
    </source>
</evidence>
<keyword evidence="3" id="KW-0627">Porphyrin biosynthesis</keyword>
<evidence type="ECO:0000313" key="6">
    <source>
        <dbReference type="Proteomes" id="UP000736583"/>
    </source>
</evidence>
<evidence type="ECO:0000256" key="2">
    <source>
        <dbReference type="ARBA" id="ARBA00001933"/>
    </source>
</evidence>
<proteinExistence type="inferred from homology"/>
<dbReference type="CDD" id="cd00610">
    <property type="entry name" value="OAT_like"/>
    <property type="match status" value="1"/>
</dbReference>
<dbReference type="InterPro" id="IPR005814">
    <property type="entry name" value="Aminotrans_3"/>
</dbReference>
<dbReference type="InterPro" id="IPR004639">
    <property type="entry name" value="4pyrrol_synth_GluAld_NH2Trfase"/>
</dbReference>
<dbReference type="NCBIfam" id="NF000818">
    <property type="entry name" value="PRK00062.1"/>
    <property type="match status" value="1"/>
</dbReference>
<dbReference type="EC" id="5.4.3.8" evidence="3"/>
<keyword evidence="3" id="KW-0963">Cytoplasm</keyword>
<comment type="subcellular location">
    <subcellularLocation>
        <location evidence="3">Cytoplasm</location>
    </subcellularLocation>
</comment>
<keyword evidence="6" id="KW-1185">Reference proteome</keyword>
<sequence length="431" mass="47521">MDLNKNEEIFKESKVYMPGGVNSPVRAFKDLDITPPVIKKGNGTYVYDEEGKEYIDFVGAWGPMILGHCDEEVVKSIKDTSEEAIAFGAPTELELRLAKHMCTTLDNVDMIRMVNSGTEATMSAIKLARGYTGRDKIIKFAGCYHGHFDGFLVSAGSGVMTEGIPGSAGVPKDSVKNTLIASYNNIESVKDIFSSCAMDIAAVIIEPVAGNMGVIPAEKEFLYELHKLCKENATLLIFDEVMSGFRVAYKGAQSFYGIKPDLITFAKIMGGGLPSGAYGGRREIMEHLSPLGSVYQAGTMSGNPLVMAAGYTTLKKLYDNPSYYNKLESLGDLLEKGVKKVAKEKGLNVVVNRRGAMATIFFNDLDAIRNYEDAKLSNTKLYASYFKHMLLKGINLPPSQFEALFLNVKMEDYHIEKFLEAMRSWEPVNNR</sequence>
<dbReference type="PROSITE" id="PS00600">
    <property type="entry name" value="AA_TRANSFER_CLASS_3"/>
    <property type="match status" value="1"/>
</dbReference>
<protein>
    <recommendedName>
        <fullName evidence="3">Glutamate-1-semialdehyde 2,1-aminomutase</fullName>
        <shortName evidence="3">GSA</shortName>
        <ecNumber evidence="3">5.4.3.8</ecNumber>
    </recommendedName>
    <alternativeName>
        <fullName evidence="3">Glutamate-1-semialdehyde aminotransferase</fullName>
        <shortName evidence="3">GSA-AT</shortName>
    </alternativeName>
</protein>
<feature type="modified residue" description="N6-(pyridoxal phosphate)lysine" evidence="3">
    <location>
        <position position="267"/>
    </location>
</feature>
<dbReference type="NCBIfam" id="TIGR00713">
    <property type="entry name" value="hemL"/>
    <property type="match status" value="1"/>
</dbReference>
<reference evidence="5 6" key="1">
    <citation type="submission" date="2021-06" db="EMBL/GenBank/DDBJ databases">
        <authorList>
            <person name="Sun Q."/>
            <person name="Li D."/>
        </authorList>
    </citation>
    <scope>NUCLEOTIDE SEQUENCE [LARGE SCALE GENOMIC DNA]</scope>
    <source>
        <strain evidence="5 6">MSJ-4</strain>
    </source>
</reference>
<dbReference type="GO" id="GO:0042286">
    <property type="term" value="F:glutamate-1-semialdehyde 2,1-aminomutase activity"/>
    <property type="evidence" value="ECO:0007669"/>
    <property type="project" value="UniProtKB-EC"/>
</dbReference>
<dbReference type="PANTHER" id="PTHR43713">
    <property type="entry name" value="GLUTAMATE-1-SEMIALDEHYDE 2,1-AMINOMUTASE"/>
    <property type="match status" value="1"/>
</dbReference>
<comment type="caution">
    <text evidence="5">The sequence shown here is derived from an EMBL/GenBank/DDBJ whole genome shotgun (WGS) entry which is preliminary data.</text>
</comment>
<gene>
    <name evidence="3 5" type="primary">hemL</name>
    <name evidence="5" type="ORF">KQI89_02135</name>
</gene>
<dbReference type="RefSeq" id="WP_216455714.1">
    <property type="nucleotide sequence ID" value="NZ_JAHLQL010000001.1"/>
</dbReference>
<comment type="catalytic activity">
    <reaction evidence="1 3">
        <text>(S)-4-amino-5-oxopentanoate = 5-aminolevulinate</text>
        <dbReference type="Rhea" id="RHEA:14265"/>
        <dbReference type="ChEBI" id="CHEBI:57501"/>
        <dbReference type="ChEBI" id="CHEBI:356416"/>
        <dbReference type="EC" id="5.4.3.8"/>
    </reaction>
</comment>
<organism evidence="5 6">
    <name type="scientific">Clostridium simiarum</name>
    <dbReference type="NCBI Taxonomy" id="2841506"/>
    <lineage>
        <taxon>Bacteria</taxon>
        <taxon>Bacillati</taxon>
        <taxon>Bacillota</taxon>
        <taxon>Clostridia</taxon>
        <taxon>Eubacteriales</taxon>
        <taxon>Clostridiaceae</taxon>
        <taxon>Clostridium</taxon>
    </lineage>
</organism>
<keyword evidence="3 5" id="KW-0413">Isomerase</keyword>
<comment type="similarity">
    <text evidence="3">Belongs to the class-III pyridoxal-phosphate-dependent aminotransferase family. HemL subfamily.</text>
</comment>
<dbReference type="HAMAP" id="MF_00375">
    <property type="entry name" value="HemL_aminotrans_3"/>
    <property type="match status" value="1"/>
</dbReference>
<dbReference type="PANTHER" id="PTHR43713:SF3">
    <property type="entry name" value="GLUTAMATE-1-SEMIALDEHYDE 2,1-AMINOMUTASE 1, CHLOROPLASTIC-RELATED"/>
    <property type="match status" value="1"/>
</dbReference>
<dbReference type="InterPro" id="IPR049704">
    <property type="entry name" value="Aminotrans_3_PPA_site"/>
</dbReference>
<dbReference type="Proteomes" id="UP000736583">
    <property type="component" value="Unassembled WGS sequence"/>
</dbReference>
<keyword evidence="3 4" id="KW-0663">Pyridoxal phosphate</keyword>